<dbReference type="GO" id="GO:0006950">
    <property type="term" value="P:response to stress"/>
    <property type="evidence" value="ECO:0007669"/>
    <property type="project" value="UniProtKB-ARBA"/>
</dbReference>
<sequence length="174" mass="19411">MTVPKGVTPWGEFDVDSYMGHWYEVARLERRFERNLTSCSADYLRLPDGTVQVTNRGFNTDSGEWEQAKAVAKFTGDASVGALKVSFIRPFYGGYNVVYVDDAYEHAVVIGDSLDYFWILSRSPQVSDKKYAELLDVAQRNGVDIERVVRIPHGAEFEKSLTSGGIDLETAAGI</sequence>
<dbReference type="InterPro" id="IPR022271">
    <property type="entry name" value="Lipocalin_ApoD"/>
</dbReference>
<protein>
    <submittedName>
        <fullName evidence="4">Outer membrane lipoprotein Blc</fullName>
    </submittedName>
</protein>
<evidence type="ECO:0000256" key="2">
    <source>
        <dbReference type="PIRNR" id="PIRNR036893"/>
    </source>
</evidence>
<name>A0A645IB70_9ZZZZ</name>
<dbReference type="AlphaFoldDB" id="A0A645IB70"/>
<dbReference type="InterPro" id="IPR000566">
    <property type="entry name" value="Lipocln_cytosolic_FA-bd_dom"/>
</dbReference>
<keyword evidence="4" id="KW-0449">Lipoprotein</keyword>
<evidence type="ECO:0000259" key="3">
    <source>
        <dbReference type="Pfam" id="PF08212"/>
    </source>
</evidence>
<proteinExistence type="inferred from homology"/>
<evidence type="ECO:0000313" key="4">
    <source>
        <dbReference type="EMBL" id="MPN45564.1"/>
    </source>
</evidence>
<comment type="caution">
    <text evidence="4">The sequence shown here is derived from an EMBL/GenBank/DDBJ whole genome shotgun (WGS) entry which is preliminary data.</text>
</comment>
<dbReference type="PANTHER" id="PTHR10612">
    <property type="entry name" value="APOLIPOPROTEIN D"/>
    <property type="match status" value="1"/>
</dbReference>
<dbReference type="PIRSF" id="PIRSF036893">
    <property type="entry name" value="Lipocalin_ApoD"/>
    <property type="match status" value="1"/>
</dbReference>
<dbReference type="InterPro" id="IPR002446">
    <property type="entry name" value="Lipocalin_bac"/>
</dbReference>
<dbReference type="PANTHER" id="PTHR10612:SF34">
    <property type="entry name" value="APOLIPOPROTEIN D"/>
    <property type="match status" value="1"/>
</dbReference>
<dbReference type="InterPro" id="IPR012674">
    <property type="entry name" value="Calycin"/>
</dbReference>
<dbReference type="CDD" id="cd19438">
    <property type="entry name" value="lipocalin_Blc-like"/>
    <property type="match status" value="1"/>
</dbReference>
<evidence type="ECO:0000256" key="1">
    <source>
        <dbReference type="ARBA" id="ARBA00006889"/>
    </source>
</evidence>
<organism evidence="4">
    <name type="scientific">bioreactor metagenome</name>
    <dbReference type="NCBI Taxonomy" id="1076179"/>
    <lineage>
        <taxon>unclassified sequences</taxon>
        <taxon>metagenomes</taxon>
        <taxon>ecological metagenomes</taxon>
    </lineage>
</organism>
<dbReference type="PRINTS" id="PR01171">
    <property type="entry name" value="BCTLIPOCALIN"/>
</dbReference>
<dbReference type="Pfam" id="PF08212">
    <property type="entry name" value="Lipocalin_2"/>
    <property type="match status" value="1"/>
</dbReference>
<gene>
    <name evidence="4" type="primary">blc_16</name>
    <name evidence="4" type="ORF">SDC9_193131</name>
</gene>
<comment type="similarity">
    <text evidence="1 2">Belongs to the calycin superfamily. Lipocalin family.</text>
</comment>
<accession>A0A645IB70</accession>
<dbReference type="EMBL" id="VSSQ01105563">
    <property type="protein sequence ID" value="MPN45564.1"/>
    <property type="molecule type" value="Genomic_DNA"/>
</dbReference>
<reference evidence="4" key="1">
    <citation type="submission" date="2019-08" db="EMBL/GenBank/DDBJ databases">
        <authorList>
            <person name="Kucharzyk K."/>
            <person name="Murdoch R.W."/>
            <person name="Higgins S."/>
            <person name="Loffler F."/>
        </authorList>
    </citation>
    <scope>NUCLEOTIDE SEQUENCE</scope>
</reference>
<dbReference type="InterPro" id="IPR047202">
    <property type="entry name" value="Lipocalin_Blc-like_dom"/>
</dbReference>
<dbReference type="Gene3D" id="2.40.128.20">
    <property type="match status" value="1"/>
</dbReference>
<feature type="domain" description="Lipocalin/cytosolic fatty-acid binding" evidence="3">
    <location>
        <begin position="13"/>
        <end position="152"/>
    </location>
</feature>
<dbReference type="SUPFAM" id="SSF50814">
    <property type="entry name" value="Lipocalins"/>
    <property type="match status" value="1"/>
</dbReference>